<sequence length="189" mass="21623">MIKNACKNESFEKLVERISSEVDMYTWGSFQYTSAAVMYHILCALEEQHNRAHVLENFKIEIGSKITTMQSVLKKFKEATTVHIQEFYEEEETTKECEDAEQKLSSCKTVTDMFRFLEELAWDLWGAAPYIASFVFPGLNVTEVADSPVVGPMIKIEACGENYRIAACCWLLKSYGFVEDDEPFKGFST</sequence>
<accession>A0A0F9RRE8</accession>
<dbReference type="AlphaFoldDB" id="A0A0F9RRE8"/>
<dbReference type="EMBL" id="LAZR01001021">
    <property type="protein sequence ID" value="KKN52397.1"/>
    <property type="molecule type" value="Genomic_DNA"/>
</dbReference>
<name>A0A0F9RRE8_9ZZZZ</name>
<gene>
    <name evidence="1" type="ORF">LCGC14_0613140</name>
</gene>
<organism evidence="1">
    <name type="scientific">marine sediment metagenome</name>
    <dbReference type="NCBI Taxonomy" id="412755"/>
    <lineage>
        <taxon>unclassified sequences</taxon>
        <taxon>metagenomes</taxon>
        <taxon>ecological metagenomes</taxon>
    </lineage>
</organism>
<comment type="caution">
    <text evidence="1">The sequence shown here is derived from an EMBL/GenBank/DDBJ whole genome shotgun (WGS) entry which is preliminary data.</text>
</comment>
<evidence type="ECO:0000313" key="1">
    <source>
        <dbReference type="EMBL" id="KKN52397.1"/>
    </source>
</evidence>
<protein>
    <submittedName>
        <fullName evidence="1">Uncharacterized protein</fullName>
    </submittedName>
</protein>
<proteinExistence type="predicted"/>
<reference evidence="1" key="1">
    <citation type="journal article" date="2015" name="Nature">
        <title>Complex archaea that bridge the gap between prokaryotes and eukaryotes.</title>
        <authorList>
            <person name="Spang A."/>
            <person name="Saw J.H."/>
            <person name="Jorgensen S.L."/>
            <person name="Zaremba-Niedzwiedzka K."/>
            <person name="Martijn J."/>
            <person name="Lind A.E."/>
            <person name="van Eijk R."/>
            <person name="Schleper C."/>
            <person name="Guy L."/>
            <person name="Ettema T.J."/>
        </authorList>
    </citation>
    <scope>NUCLEOTIDE SEQUENCE</scope>
</reference>